<keyword evidence="4" id="KW-0653">Protein transport</keyword>
<feature type="signal peptide" evidence="5">
    <location>
        <begin position="1"/>
        <end position="18"/>
    </location>
</feature>
<evidence type="ECO:0000313" key="7">
    <source>
        <dbReference type="Proteomes" id="UP001206331"/>
    </source>
</evidence>
<dbReference type="Pfam" id="PF03548">
    <property type="entry name" value="LolA"/>
    <property type="match status" value="1"/>
</dbReference>
<dbReference type="EMBL" id="JAJUPA010000014">
    <property type="protein sequence ID" value="MCQ9630816.1"/>
    <property type="molecule type" value="Genomic_DNA"/>
</dbReference>
<dbReference type="Gene3D" id="2.50.20.10">
    <property type="entry name" value="Lipoprotein localisation LolA/LolB/LppX"/>
    <property type="match status" value="1"/>
</dbReference>
<feature type="chain" id="PRO_5045366902" evidence="5">
    <location>
        <begin position="19"/>
        <end position="194"/>
    </location>
</feature>
<accession>A0ABT1WWQ0</accession>
<evidence type="ECO:0000256" key="1">
    <source>
        <dbReference type="ARBA" id="ARBA00011245"/>
    </source>
</evidence>
<dbReference type="GeneID" id="34292199"/>
<dbReference type="InterPro" id="IPR004564">
    <property type="entry name" value="OM_lipoprot_carrier_LolA-like"/>
</dbReference>
<comment type="subunit">
    <text evidence="1">Monomer.</text>
</comment>
<evidence type="ECO:0000256" key="5">
    <source>
        <dbReference type="SAM" id="SignalP"/>
    </source>
</evidence>
<evidence type="ECO:0000256" key="4">
    <source>
        <dbReference type="ARBA" id="ARBA00022927"/>
    </source>
</evidence>
<evidence type="ECO:0000256" key="3">
    <source>
        <dbReference type="ARBA" id="ARBA00022729"/>
    </source>
</evidence>
<dbReference type="SUPFAM" id="SSF89392">
    <property type="entry name" value="Prokaryotic lipoproteins and lipoprotein localization factors"/>
    <property type="match status" value="1"/>
</dbReference>
<organism evidence="6 7">
    <name type="scientific">Actinobacillus suis</name>
    <dbReference type="NCBI Taxonomy" id="716"/>
    <lineage>
        <taxon>Bacteria</taxon>
        <taxon>Pseudomonadati</taxon>
        <taxon>Pseudomonadota</taxon>
        <taxon>Gammaproteobacteria</taxon>
        <taxon>Pasteurellales</taxon>
        <taxon>Pasteurellaceae</taxon>
        <taxon>Actinobacillus</taxon>
    </lineage>
</organism>
<evidence type="ECO:0000256" key="2">
    <source>
        <dbReference type="ARBA" id="ARBA00022448"/>
    </source>
</evidence>
<dbReference type="RefSeq" id="WP_015674248.1">
    <property type="nucleotide sequence ID" value="NZ_CP090556.1"/>
</dbReference>
<comment type="caution">
    <text evidence="6">The sequence shown here is derived from an EMBL/GenBank/DDBJ whole genome shotgun (WGS) entry which is preliminary data.</text>
</comment>
<name>A0ABT1WWQ0_ACTSU</name>
<keyword evidence="6" id="KW-0449">Lipoprotein</keyword>
<protein>
    <submittedName>
        <fullName evidence="6">Outer membrane lipoprotein carrier protein LolA</fullName>
    </submittedName>
</protein>
<evidence type="ECO:0000313" key="6">
    <source>
        <dbReference type="EMBL" id="MCQ9630816.1"/>
    </source>
</evidence>
<proteinExistence type="predicted"/>
<keyword evidence="2" id="KW-0813">Transport</keyword>
<sequence>MKKYLLLFLLFFSPLSWGFSQTELIQQLQKPQSIQGNFIQQRFLKSLAKPIVATGKFTLVAQKGLLWHMEKPFMSQMKVTSQGISQWNGSTWVANSSMGQAEQIQLFLGLLSGDISALSSQFDLSLTGTASNWQLSLKPSSLLMQQIFEKITLEGSNIVSSIELKEKQGDRTVIKFSKHQLNQPLAESILSALQ</sequence>
<keyword evidence="7" id="KW-1185">Reference proteome</keyword>
<dbReference type="InterPro" id="IPR029046">
    <property type="entry name" value="LolA/LolB/LppX"/>
</dbReference>
<keyword evidence="3 5" id="KW-0732">Signal</keyword>
<dbReference type="Proteomes" id="UP001206331">
    <property type="component" value="Unassembled WGS sequence"/>
</dbReference>
<dbReference type="CDD" id="cd16325">
    <property type="entry name" value="LolA"/>
    <property type="match status" value="1"/>
</dbReference>
<gene>
    <name evidence="6" type="ORF">LZL92_11065</name>
</gene>
<reference evidence="6 7" key="1">
    <citation type="submission" date="2021-12" db="EMBL/GenBank/DDBJ databases">
        <title>Identification and characterization of A. suis stains in western Canada.</title>
        <authorList>
            <person name="Kulathunga D.G.R.S."/>
            <person name="De Oliveira Costa M."/>
        </authorList>
    </citation>
    <scope>NUCLEOTIDE SEQUENCE [LARGE SCALE GENOMIC DNA]</scope>
    <source>
        <strain evidence="6 7">18_292</strain>
    </source>
</reference>